<dbReference type="EMBL" id="CAJVPP010001748">
    <property type="protein sequence ID" value="CAG8571183.1"/>
    <property type="molecule type" value="Genomic_DNA"/>
</dbReference>
<dbReference type="Pfam" id="PF14441">
    <property type="entry name" value="OTT_1508_deam"/>
    <property type="match status" value="1"/>
</dbReference>
<accession>A0A9N9BKG2</accession>
<gene>
    <name evidence="1" type="ORF">FMOSSE_LOCUS7461</name>
</gene>
<protein>
    <submittedName>
        <fullName evidence="1">11363_t:CDS:1</fullName>
    </submittedName>
</protein>
<keyword evidence="2" id="KW-1185">Reference proteome</keyword>
<proteinExistence type="predicted"/>
<reference evidence="1" key="1">
    <citation type="submission" date="2021-06" db="EMBL/GenBank/DDBJ databases">
        <authorList>
            <person name="Kallberg Y."/>
            <person name="Tangrot J."/>
            <person name="Rosling A."/>
        </authorList>
    </citation>
    <scope>NUCLEOTIDE SEQUENCE</scope>
    <source>
        <strain evidence="1">87-6 pot B 2015</strain>
    </source>
</reference>
<dbReference type="AlphaFoldDB" id="A0A9N9BKG2"/>
<organism evidence="1 2">
    <name type="scientific">Funneliformis mosseae</name>
    <name type="common">Endomycorrhizal fungus</name>
    <name type="synonym">Glomus mosseae</name>
    <dbReference type="NCBI Taxonomy" id="27381"/>
    <lineage>
        <taxon>Eukaryota</taxon>
        <taxon>Fungi</taxon>
        <taxon>Fungi incertae sedis</taxon>
        <taxon>Mucoromycota</taxon>
        <taxon>Glomeromycotina</taxon>
        <taxon>Glomeromycetes</taxon>
        <taxon>Glomerales</taxon>
        <taxon>Glomeraceae</taxon>
        <taxon>Funneliformis</taxon>
    </lineage>
</organism>
<comment type="caution">
    <text evidence="1">The sequence shown here is derived from an EMBL/GenBank/DDBJ whole genome shotgun (WGS) entry which is preliminary data.</text>
</comment>
<evidence type="ECO:0000313" key="1">
    <source>
        <dbReference type="EMBL" id="CAG8571183.1"/>
    </source>
</evidence>
<evidence type="ECO:0000313" key="2">
    <source>
        <dbReference type="Proteomes" id="UP000789375"/>
    </source>
</evidence>
<dbReference type="Proteomes" id="UP000789375">
    <property type="component" value="Unassembled WGS sequence"/>
</dbReference>
<dbReference type="InterPro" id="IPR027796">
    <property type="entry name" value="OTT_1508_deam-like"/>
</dbReference>
<sequence length="152" mass="17876">MERLRNTYIDKVTHQLQLDNGIKQRIFLHVEMNILASIIDEKNMNRQFIAVSKSCCYLCELYIDFARKRGYKVIISETYKKLYDGWKLPHVVNNNFKNESLKHLLENLNLIIENKIKRYTRSLLADSDSTANSVNDNANNDDSDQNCLLEKF</sequence>
<name>A0A9N9BKG2_FUNMO</name>